<dbReference type="Proteomes" id="UP000549009">
    <property type="component" value="Unassembled WGS sequence"/>
</dbReference>
<accession>A0A7W8B0R1</accession>
<evidence type="ECO:0008006" key="5">
    <source>
        <dbReference type="Google" id="ProtNLM"/>
    </source>
</evidence>
<dbReference type="RefSeq" id="WP_221515812.1">
    <property type="nucleotide sequence ID" value="NZ_BMSQ01000008.1"/>
</dbReference>
<feature type="chain" id="PRO_5030846228" description="Secreted protein" evidence="2">
    <location>
        <begin position="28"/>
        <end position="347"/>
    </location>
</feature>
<organism evidence="3 4">
    <name type="scientific">Streptomyces spectabilis</name>
    <dbReference type="NCBI Taxonomy" id="68270"/>
    <lineage>
        <taxon>Bacteria</taxon>
        <taxon>Bacillati</taxon>
        <taxon>Actinomycetota</taxon>
        <taxon>Actinomycetes</taxon>
        <taxon>Kitasatosporales</taxon>
        <taxon>Streptomycetaceae</taxon>
        <taxon>Streptomyces</taxon>
    </lineage>
</organism>
<feature type="region of interest" description="Disordered" evidence="1">
    <location>
        <begin position="22"/>
        <end position="45"/>
    </location>
</feature>
<feature type="signal peptide" evidence="2">
    <location>
        <begin position="1"/>
        <end position="27"/>
    </location>
</feature>
<sequence>MITRRSWALAGATAAATLLLMPGPAHADKSPGSGSQGNSSADGRREGQDIVSVIRFSGATRGGGGDGGGALKPVGNWSPPACWYEPRTAEQFRDQVERTYESTVNFPGQHSYAKAAVGQFRDKYKDGEYKNYNLKEKDKGNWWVAVRDEDRWMEEAAQQCDKEPFWVENGDTPPVENALTPELLAELAYNRLRLPDTKVSLAPDGATKVNLPTWAWLDEAAFKPVSVTASVDVPGLDLKATTTARPDALKLDPGTADARTHPASGECAPGGDGSIGAPYKKGRADETPPCGLTYLRSSGKGTFKLQAMITWRISWSGTGDAGPNELPSGTFGADQPVTVEEVQSVNR</sequence>
<keyword evidence="2" id="KW-0732">Signal</keyword>
<protein>
    <recommendedName>
        <fullName evidence="5">Secreted protein</fullName>
    </recommendedName>
</protein>
<dbReference type="EMBL" id="JACHJD010000017">
    <property type="protein sequence ID" value="MBB5108168.1"/>
    <property type="molecule type" value="Genomic_DNA"/>
</dbReference>
<feature type="compositionally biased region" description="Polar residues" evidence="1">
    <location>
        <begin position="32"/>
        <end position="41"/>
    </location>
</feature>
<evidence type="ECO:0000256" key="1">
    <source>
        <dbReference type="SAM" id="MobiDB-lite"/>
    </source>
</evidence>
<keyword evidence="4" id="KW-1185">Reference proteome</keyword>
<proteinExistence type="predicted"/>
<comment type="caution">
    <text evidence="3">The sequence shown here is derived from an EMBL/GenBank/DDBJ whole genome shotgun (WGS) entry which is preliminary data.</text>
</comment>
<name>A0A7W8B0R1_STRST</name>
<evidence type="ECO:0000313" key="3">
    <source>
        <dbReference type="EMBL" id="MBB5108168.1"/>
    </source>
</evidence>
<gene>
    <name evidence="3" type="ORF">FHS40_007289</name>
</gene>
<dbReference type="AlphaFoldDB" id="A0A7W8B0R1"/>
<feature type="region of interest" description="Disordered" evidence="1">
    <location>
        <begin position="320"/>
        <end position="347"/>
    </location>
</feature>
<reference evidence="3 4" key="1">
    <citation type="submission" date="2020-08" db="EMBL/GenBank/DDBJ databases">
        <title>Genomic Encyclopedia of Type Strains, Phase III (KMG-III): the genomes of soil and plant-associated and newly described type strains.</title>
        <authorList>
            <person name="Whitman W."/>
        </authorList>
    </citation>
    <scope>NUCLEOTIDE SEQUENCE [LARGE SCALE GENOMIC DNA]</scope>
    <source>
        <strain evidence="3 4">CECT 3146</strain>
    </source>
</reference>
<evidence type="ECO:0000313" key="4">
    <source>
        <dbReference type="Proteomes" id="UP000549009"/>
    </source>
</evidence>
<feature type="region of interest" description="Disordered" evidence="1">
    <location>
        <begin position="248"/>
        <end position="275"/>
    </location>
</feature>
<evidence type="ECO:0000256" key="2">
    <source>
        <dbReference type="SAM" id="SignalP"/>
    </source>
</evidence>